<dbReference type="Proteomes" id="UP000094565">
    <property type="component" value="Chromosome 1"/>
</dbReference>
<evidence type="ECO:0000256" key="2">
    <source>
        <dbReference type="ARBA" id="ARBA00022801"/>
    </source>
</evidence>
<evidence type="ECO:0000256" key="7">
    <source>
        <dbReference type="SAM" id="MobiDB-lite"/>
    </source>
</evidence>
<evidence type="ECO:0000313" key="10">
    <source>
        <dbReference type="Proteomes" id="UP000094565"/>
    </source>
</evidence>
<gene>
    <name evidence="9" type="primary">PPG1</name>
    <name evidence="9" type="ORF">ATY40_BA7500785</name>
</gene>
<evidence type="ECO:0000256" key="3">
    <source>
        <dbReference type="ARBA" id="ARBA00023211"/>
    </source>
</evidence>
<sequence length="357" mass="41042">MVDLDQCLEQSYEGKLLSEIVVEQLCFSFKELLIKDPNVLHMKTPVTVVGDIHGQFYDLLEIFKIGGTPPQTNYLFLGDYVDRGFHSVETIIILIILKLKYPSRIHLIRGNHESRQITLNYGFYTECLTKYGGSSRVWELITDTFDYLILSVIIDDSIFCIHGGLSPNIQSIESIKVIDRYKEIPHEGPMADLVWSDPDIELLNFQISSRGAGYQFGLNVVNKFLSENKFDKIIRAHQLCNEGYQLHWGGKVVTVWSAPNYCYRCGNMASIMEIFDSFNGPESSRFNIFDASPSSNQEYLKFIGSGTVDPSNHQQDPEELDEESQKRKEFDDQFFNEYFNGIPKELDRKAPQVEYFL</sequence>
<reference evidence="9 10" key="1">
    <citation type="submission" date="2016-02" db="EMBL/GenBank/DDBJ databases">
        <title>Comparative genomic and transcriptomic foundation for Pichia pastoris.</title>
        <authorList>
            <person name="Love K.R."/>
            <person name="Shah K.A."/>
            <person name="Whittaker C.A."/>
            <person name="Wu J."/>
            <person name="Bartlett M.C."/>
            <person name="Ma D."/>
            <person name="Leeson R.L."/>
            <person name="Priest M."/>
            <person name="Young S.K."/>
            <person name="Love J.C."/>
        </authorList>
    </citation>
    <scope>NUCLEOTIDE SEQUENCE [LARGE SCALE GENOMIC DNA]</scope>
    <source>
        <strain evidence="9 10">ATCC 28485</strain>
    </source>
</reference>
<dbReference type="SUPFAM" id="SSF56300">
    <property type="entry name" value="Metallo-dependent phosphatases"/>
    <property type="match status" value="1"/>
</dbReference>
<keyword evidence="10" id="KW-1185">Reference proteome</keyword>
<feature type="region of interest" description="Disordered" evidence="7">
    <location>
        <begin position="306"/>
        <end position="327"/>
    </location>
</feature>
<evidence type="ECO:0000256" key="5">
    <source>
        <dbReference type="ARBA" id="ARBA00048336"/>
    </source>
</evidence>
<comment type="catalytic activity">
    <reaction evidence="5 6">
        <text>O-phospho-L-threonyl-[protein] + H2O = L-threonyl-[protein] + phosphate</text>
        <dbReference type="Rhea" id="RHEA:47004"/>
        <dbReference type="Rhea" id="RHEA-COMP:11060"/>
        <dbReference type="Rhea" id="RHEA-COMP:11605"/>
        <dbReference type="ChEBI" id="CHEBI:15377"/>
        <dbReference type="ChEBI" id="CHEBI:30013"/>
        <dbReference type="ChEBI" id="CHEBI:43474"/>
        <dbReference type="ChEBI" id="CHEBI:61977"/>
        <dbReference type="EC" id="3.1.3.16"/>
    </reaction>
</comment>
<evidence type="ECO:0000259" key="8">
    <source>
        <dbReference type="PROSITE" id="PS00125"/>
    </source>
</evidence>
<keyword evidence="3" id="KW-0464">Manganese</keyword>
<dbReference type="PROSITE" id="PS00125">
    <property type="entry name" value="SER_THR_PHOSPHATASE"/>
    <property type="match status" value="1"/>
</dbReference>
<protein>
    <recommendedName>
        <fullName evidence="6">Serine/threonine-protein phosphatase</fullName>
        <ecNumber evidence="6">3.1.3.16</ecNumber>
    </recommendedName>
</protein>
<organism evidence="9 10">
    <name type="scientific">Komagataella pastoris</name>
    <name type="common">Yeast</name>
    <name type="synonym">Pichia pastoris</name>
    <dbReference type="NCBI Taxonomy" id="4922"/>
    <lineage>
        <taxon>Eukaryota</taxon>
        <taxon>Fungi</taxon>
        <taxon>Dikarya</taxon>
        <taxon>Ascomycota</taxon>
        <taxon>Saccharomycotina</taxon>
        <taxon>Pichiomycetes</taxon>
        <taxon>Pichiales</taxon>
        <taxon>Pichiaceae</taxon>
        <taxon>Komagataella</taxon>
    </lineage>
</organism>
<dbReference type="EMBL" id="CP014584">
    <property type="protein sequence ID" value="ANZ74123.1"/>
    <property type="molecule type" value="Genomic_DNA"/>
</dbReference>
<dbReference type="InterPro" id="IPR004843">
    <property type="entry name" value="Calcineurin-like_PHP"/>
</dbReference>
<dbReference type="InterPro" id="IPR047129">
    <property type="entry name" value="PPA2-like"/>
</dbReference>
<dbReference type="GO" id="GO:0004722">
    <property type="term" value="F:protein serine/threonine phosphatase activity"/>
    <property type="evidence" value="ECO:0007669"/>
    <property type="project" value="UniProtKB-EC"/>
</dbReference>
<dbReference type="Pfam" id="PF00149">
    <property type="entry name" value="Metallophos"/>
    <property type="match status" value="1"/>
</dbReference>
<keyword evidence="2 6" id="KW-0378">Hydrolase</keyword>
<evidence type="ECO:0000256" key="4">
    <source>
        <dbReference type="ARBA" id="ARBA00047761"/>
    </source>
</evidence>
<feature type="domain" description="Serine/threonine specific protein phosphatases" evidence="8">
    <location>
        <begin position="108"/>
        <end position="113"/>
    </location>
</feature>
<dbReference type="SMART" id="SM00156">
    <property type="entry name" value="PP2Ac"/>
    <property type="match status" value="1"/>
</dbReference>
<dbReference type="GO" id="GO:0046872">
    <property type="term" value="F:metal ion binding"/>
    <property type="evidence" value="ECO:0007669"/>
    <property type="project" value="UniProtKB-KW"/>
</dbReference>
<dbReference type="EC" id="3.1.3.16" evidence="6"/>
<dbReference type="AlphaFoldDB" id="A0A1B2J807"/>
<dbReference type="Gene3D" id="3.60.21.10">
    <property type="match status" value="1"/>
</dbReference>
<dbReference type="OrthoDB" id="1930084at2759"/>
<name>A0A1B2J807_PICPA</name>
<proteinExistence type="inferred from homology"/>
<dbReference type="InterPro" id="IPR006186">
    <property type="entry name" value="Ser/Thr-sp_prot-phosphatase"/>
</dbReference>
<accession>A0A1B2J807</accession>
<comment type="similarity">
    <text evidence="6">Belongs to the PPP phosphatase family.</text>
</comment>
<evidence type="ECO:0000256" key="1">
    <source>
        <dbReference type="ARBA" id="ARBA00022723"/>
    </source>
</evidence>
<evidence type="ECO:0000256" key="6">
    <source>
        <dbReference type="RuleBase" id="RU004273"/>
    </source>
</evidence>
<keyword evidence="1" id="KW-0479">Metal-binding</keyword>
<dbReference type="InterPro" id="IPR029052">
    <property type="entry name" value="Metallo-depent_PP-like"/>
</dbReference>
<evidence type="ECO:0000313" key="9">
    <source>
        <dbReference type="EMBL" id="ANZ74123.1"/>
    </source>
</evidence>
<dbReference type="PANTHER" id="PTHR45619">
    <property type="entry name" value="SERINE/THREONINE-PROTEIN PHOSPHATASE PP2A-RELATED"/>
    <property type="match status" value="1"/>
</dbReference>
<comment type="catalytic activity">
    <reaction evidence="4">
        <text>O-phospho-L-seryl-[protein] + H2O = L-seryl-[protein] + phosphate</text>
        <dbReference type="Rhea" id="RHEA:20629"/>
        <dbReference type="Rhea" id="RHEA-COMP:9863"/>
        <dbReference type="Rhea" id="RHEA-COMP:11604"/>
        <dbReference type="ChEBI" id="CHEBI:15377"/>
        <dbReference type="ChEBI" id="CHEBI:29999"/>
        <dbReference type="ChEBI" id="CHEBI:43474"/>
        <dbReference type="ChEBI" id="CHEBI:83421"/>
        <dbReference type="EC" id="3.1.3.16"/>
    </reaction>
</comment>
<dbReference type="PRINTS" id="PR00114">
    <property type="entry name" value="STPHPHTASE"/>
</dbReference>